<evidence type="ECO:0000256" key="7">
    <source>
        <dbReference type="ARBA" id="ARBA00023136"/>
    </source>
</evidence>
<dbReference type="Proteomes" id="UP000306102">
    <property type="component" value="Unassembled WGS sequence"/>
</dbReference>
<evidence type="ECO:0000259" key="10">
    <source>
        <dbReference type="Pfam" id="PF13632"/>
    </source>
</evidence>
<dbReference type="EMBL" id="SDRB02002903">
    <property type="protein sequence ID" value="THG18656.1"/>
    <property type="molecule type" value="Genomic_DNA"/>
</dbReference>
<feature type="transmembrane region" description="Helical" evidence="9">
    <location>
        <begin position="203"/>
        <end position="221"/>
    </location>
</feature>
<evidence type="ECO:0000313" key="11">
    <source>
        <dbReference type="EMBL" id="THG18656.1"/>
    </source>
</evidence>
<protein>
    <recommendedName>
        <fullName evidence="10">Glycosyltransferase 2-like domain-containing protein</fullName>
    </recommendedName>
</protein>
<accession>A0A4S4ER59</accession>
<dbReference type="Pfam" id="PF13632">
    <property type="entry name" value="Glyco_trans_2_3"/>
    <property type="match status" value="1"/>
</dbReference>
<dbReference type="SUPFAM" id="SSF53448">
    <property type="entry name" value="Nucleotide-diphospho-sugar transferases"/>
    <property type="match status" value="1"/>
</dbReference>
<keyword evidence="6" id="KW-0333">Golgi apparatus</keyword>
<dbReference type="GO" id="GO:0000139">
    <property type="term" value="C:Golgi membrane"/>
    <property type="evidence" value="ECO:0007669"/>
    <property type="project" value="UniProtKB-SubCell"/>
</dbReference>
<evidence type="ECO:0000256" key="3">
    <source>
        <dbReference type="ARBA" id="ARBA00022679"/>
    </source>
</evidence>
<keyword evidence="4 9" id="KW-0812">Transmembrane</keyword>
<keyword evidence="12" id="KW-1185">Reference proteome</keyword>
<sequence length="283" mass="32268">MLDPTTLRDAIKDPTCNVGLSAKLRTFASTLLPTCGIRGKTELPCEVVLLDKALGPNVQTERQFNGMFINFFGFNGTAGVWRIKALEESGGWFERTTVEDMDIAVRAHLNGWKFIFLNDVRVLCELPESYEAYKKQQHRWHSGPMQLFRLCLPAILTSKISMWKKANMIFLFFLLRKLILPFYSFTLFCVILPLAMFIPEAELPLWVVCYVPVFMSFLNVLPSPKSFPFLIPYLLFENNMSGTKFNAMVSGLFQLGSGYSVINSGVMKDREMPFFARHILSSL</sequence>
<keyword evidence="2" id="KW-0328">Glycosyltransferase</keyword>
<gene>
    <name evidence="11" type="ORF">TEA_005335</name>
</gene>
<feature type="domain" description="Glycosyltransferase 2-like" evidence="10">
    <location>
        <begin position="75"/>
        <end position="196"/>
    </location>
</feature>
<dbReference type="AlphaFoldDB" id="A0A4S4ER59"/>
<keyword evidence="3" id="KW-0808">Transferase</keyword>
<dbReference type="InterPro" id="IPR001173">
    <property type="entry name" value="Glyco_trans_2-like"/>
</dbReference>
<evidence type="ECO:0000313" key="12">
    <source>
        <dbReference type="Proteomes" id="UP000306102"/>
    </source>
</evidence>
<dbReference type="GO" id="GO:0071555">
    <property type="term" value="P:cell wall organization"/>
    <property type="evidence" value="ECO:0007669"/>
    <property type="project" value="UniProtKB-KW"/>
</dbReference>
<proteinExistence type="predicted"/>
<evidence type="ECO:0000256" key="4">
    <source>
        <dbReference type="ARBA" id="ARBA00022692"/>
    </source>
</evidence>
<evidence type="ECO:0000256" key="2">
    <source>
        <dbReference type="ARBA" id="ARBA00022676"/>
    </source>
</evidence>
<keyword evidence="7 9" id="KW-0472">Membrane</keyword>
<dbReference type="GO" id="GO:0016757">
    <property type="term" value="F:glycosyltransferase activity"/>
    <property type="evidence" value="ECO:0007669"/>
    <property type="project" value="UniProtKB-KW"/>
</dbReference>
<evidence type="ECO:0000256" key="1">
    <source>
        <dbReference type="ARBA" id="ARBA00004653"/>
    </source>
</evidence>
<evidence type="ECO:0000256" key="6">
    <source>
        <dbReference type="ARBA" id="ARBA00023034"/>
    </source>
</evidence>
<comment type="subcellular location">
    <subcellularLocation>
        <location evidence="1">Golgi apparatus membrane</location>
        <topology evidence="1">Multi-pass membrane protein</topology>
    </subcellularLocation>
</comment>
<evidence type="ECO:0000256" key="8">
    <source>
        <dbReference type="ARBA" id="ARBA00023316"/>
    </source>
</evidence>
<dbReference type="PANTHER" id="PTHR32044">
    <property type="entry name" value="GLUCOMANNAN 4-BETA-MANNOSYLTRANSFERASE 9"/>
    <property type="match status" value="1"/>
</dbReference>
<evidence type="ECO:0000256" key="9">
    <source>
        <dbReference type="SAM" id="Phobius"/>
    </source>
</evidence>
<dbReference type="STRING" id="542762.A0A4S4ER59"/>
<keyword evidence="8" id="KW-0961">Cell wall biogenesis/degradation</keyword>
<organism evidence="11 12">
    <name type="scientific">Camellia sinensis var. sinensis</name>
    <name type="common">China tea</name>
    <dbReference type="NCBI Taxonomy" id="542762"/>
    <lineage>
        <taxon>Eukaryota</taxon>
        <taxon>Viridiplantae</taxon>
        <taxon>Streptophyta</taxon>
        <taxon>Embryophyta</taxon>
        <taxon>Tracheophyta</taxon>
        <taxon>Spermatophyta</taxon>
        <taxon>Magnoliopsida</taxon>
        <taxon>eudicotyledons</taxon>
        <taxon>Gunneridae</taxon>
        <taxon>Pentapetalae</taxon>
        <taxon>asterids</taxon>
        <taxon>Ericales</taxon>
        <taxon>Theaceae</taxon>
        <taxon>Camellia</taxon>
    </lineage>
</organism>
<dbReference type="PANTHER" id="PTHR32044:SF11">
    <property type="entry name" value="XYLOGLUCAN GLYCOSYLTRANSFERASE 4"/>
    <property type="match status" value="1"/>
</dbReference>
<dbReference type="InterPro" id="IPR029044">
    <property type="entry name" value="Nucleotide-diphossugar_trans"/>
</dbReference>
<reference evidence="11 12" key="1">
    <citation type="journal article" date="2018" name="Proc. Natl. Acad. Sci. U.S.A.">
        <title>Draft genome sequence of Camellia sinensis var. sinensis provides insights into the evolution of the tea genome and tea quality.</title>
        <authorList>
            <person name="Wei C."/>
            <person name="Yang H."/>
            <person name="Wang S."/>
            <person name="Zhao J."/>
            <person name="Liu C."/>
            <person name="Gao L."/>
            <person name="Xia E."/>
            <person name="Lu Y."/>
            <person name="Tai Y."/>
            <person name="She G."/>
            <person name="Sun J."/>
            <person name="Cao H."/>
            <person name="Tong W."/>
            <person name="Gao Q."/>
            <person name="Li Y."/>
            <person name="Deng W."/>
            <person name="Jiang X."/>
            <person name="Wang W."/>
            <person name="Chen Q."/>
            <person name="Zhang S."/>
            <person name="Li H."/>
            <person name="Wu J."/>
            <person name="Wang P."/>
            <person name="Li P."/>
            <person name="Shi C."/>
            <person name="Zheng F."/>
            <person name="Jian J."/>
            <person name="Huang B."/>
            <person name="Shan D."/>
            <person name="Shi M."/>
            <person name="Fang C."/>
            <person name="Yue Y."/>
            <person name="Li F."/>
            <person name="Li D."/>
            <person name="Wei S."/>
            <person name="Han B."/>
            <person name="Jiang C."/>
            <person name="Yin Y."/>
            <person name="Xia T."/>
            <person name="Zhang Z."/>
            <person name="Bennetzen J.L."/>
            <person name="Zhao S."/>
            <person name="Wan X."/>
        </authorList>
    </citation>
    <scope>NUCLEOTIDE SEQUENCE [LARGE SCALE GENOMIC DNA]</scope>
    <source>
        <strain evidence="12">cv. Shuchazao</strain>
        <tissue evidence="11">Leaf</tissue>
    </source>
</reference>
<keyword evidence="5 9" id="KW-1133">Transmembrane helix</keyword>
<comment type="caution">
    <text evidence="11">The sequence shown here is derived from an EMBL/GenBank/DDBJ whole genome shotgun (WGS) entry which is preliminary data.</text>
</comment>
<dbReference type="Gene3D" id="3.90.550.10">
    <property type="entry name" value="Spore Coat Polysaccharide Biosynthesis Protein SpsA, Chain A"/>
    <property type="match status" value="1"/>
</dbReference>
<evidence type="ECO:0000256" key="5">
    <source>
        <dbReference type="ARBA" id="ARBA00022989"/>
    </source>
</evidence>
<name>A0A4S4ER59_CAMSN</name>
<feature type="transmembrane region" description="Helical" evidence="9">
    <location>
        <begin position="169"/>
        <end position="197"/>
    </location>
</feature>